<feature type="domain" description="HTH cro/C1-type" evidence="1">
    <location>
        <begin position="6"/>
        <end position="41"/>
    </location>
</feature>
<evidence type="ECO:0000313" key="3">
    <source>
        <dbReference type="Proteomes" id="UP000427842"/>
    </source>
</evidence>
<dbReference type="InterPro" id="IPR010982">
    <property type="entry name" value="Lambda_DNA-bd_dom_sf"/>
</dbReference>
<dbReference type="Pfam" id="PF01381">
    <property type="entry name" value="HTH_3"/>
    <property type="match status" value="1"/>
</dbReference>
<dbReference type="SUPFAM" id="SSF47413">
    <property type="entry name" value="lambda repressor-like DNA-binding domains"/>
    <property type="match status" value="1"/>
</dbReference>
<evidence type="ECO:0000259" key="1">
    <source>
        <dbReference type="Pfam" id="PF01381"/>
    </source>
</evidence>
<name>A0ABQ6VQY6_9PROT</name>
<gene>
    <name evidence="2" type="ORF">D3W54_15925</name>
</gene>
<organism evidence="2 3">
    <name type="scientific">Komagataeibacter medellinensis</name>
    <dbReference type="NCBI Taxonomy" id="1177712"/>
    <lineage>
        <taxon>Bacteria</taxon>
        <taxon>Pseudomonadati</taxon>
        <taxon>Pseudomonadota</taxon>
        <taxon>Alphaproteobacteria</taxon>
        <taxon>Acetobacterales</taxon>
        <taxon>Acetobacteraceae</taxon>
        <taxon>Komagataeibacter</taxon>
    </lineage>
</organism>
<sequence>MTPTRIRECLALLHWSQRELAKILNYGEGTVRGWCRGIQPIPEDAAAWLEMMAQHAEANPPPKRQYVALTT</sequence>
<evidence type="ECO:0000313" key="2">
    <source>
        <dbReference type="EMBL" id="KAB8122196.1"/>
    </source>
</evidence>
<reference evidence="2 3" key="1">
    <citation type="submission" date="2018-09" db="EMBL/GenBank/DDBJ databases">
        <title>Genome sequence and characterization of the bcs clusters for the production of nanocellulose from the low pH resistant strain Komagataeibacter medellinensis ID13488.</title>
        <authorList>
            <person name="Hernandez-Arriaga A.M."/>
            <person name="Del Cerro C."/>
            <person name="Urbina L."/>
            <person name="Eceiza A."/>
            <person name="Retegi A."/>
            <person name="Prieto M.A."/>
        </authorList>
    </citation>
    <scope>NUCLEOTIDE SEQUENCE [LARGE SCALE GENOMIC DNA]</scope>
    <source>
        <strain evidence="2 3">ID13488</strain>
        <plasmid evidence="2">pKM01</plasmid>
    </source>
</reference>
<dbReference type="CDD" id="cd00093">
    <property type="entry name" value="HTH_XRE"/>
    <property type="match status" value="1"/>
</dbReference>
<dbReference type="Proteomes" id="UP000427842">
    <property type="component" value="Unassembled WGS sequence"/>
</dbReference>
<keyword evidence="3" id="KW-1185">Reference proteome</keyword>
<dbReference type="EMBL" id="QYAZ01000004">
    <property type="protein sequence ID" value="KAB8122196.1"/>
    <property type="molecule type" value="Genomic_DNA"/>
</dbReference>
<comment type="caution">
    <text evidence="2">The sequence shown here is derived from an EMBL/GenBank/DDBJ whole genome shotgun (WGS) entry which is preliminary data.</text>
</comment>
<proteinExistence type="predicted"/>
<dbReference type="InterPro" id="IPR001387">
    <property type="entry name" value="Cro/C1-type_HTH"/>
</dbReference>
<dbReference type="Gene3D" id="1.10.260.40">
    <property type="entry name" value="lambda repressor-like DNA-binding domains"/>
    <property type="match status" value="1"/>
</dbReference>
<accession>A0ABQ6VQY6</accession>
<protein>
    <submittedName>
        <fullName evidence="2">XRE family transcriptional regulator</fullName>
    </submittedName>
</protein>
<geneLocation type="plasmid" evidence="2">
    <name>pKM01</name>
</geneLocation>
<keyword evidence="2" id="KW-0614">Plasmid</keyword>